<dbReference type="SUPFAM" id="SSF55729">
    <property type="entry name" value="Acyl-CoA N-acyltransferases (Nat)"/>
    <property type="match status" value="1"/>
</dbReference>
<dbReference type="Pfam" id="PF13673">
    <property type="entry name" value="Acetyltransf_10"/>
    <property type="match status" value="1"/>
</dbReference>
<feature type="domain" description="N-acetyltransferase" evidence="1">
    <location>
        <begin position="6"/>
        <end position="153"/>
    </location>
</feature>
<dbReference type="InterPro" id="IPR016181">
    <property type="entry name" value="Acyl_CoA_acyltransferase"/>
</dbReference>
<reference evidence="2" key="1">
    <citation type="submission" date="2020-10" db="EMBL/GenBank/DDBJ databases">
        <authorList>
            <person name="Gilroy R."/>
        </authorList>
    </citation>
    <scope>NUCLEOTIDE SEQUENCE</scope>
    <source>
        <strain evidence="2">CHK176-22527</strain>
    </source>
</reference>
<dbReference type="PANTHER" id="PTHR43451:SF1">
    <property type="entry name" value="ACETYLTRANSFERASE"/>
    <property type="match status" value="1"/>
</dbReference>
<dbReference type="PANTHER" id="PTHR43451">
    <property type="entry name" value="ACETYLTRANSFERASE (GNAT) FAMILY PROTEIN"/>
    <property type="match status" value="1"/>
</dbReference>
<comment type="caution">
    <text evidence="2">The sequence shown here is derived from an EMBL/GenBank/DDBJ whole genome shotgun (WGS) entry which is preliminary data.</text>
</comment>
<organism evidence="2 3">
    <name type="scientific">Candidatus Allocopromorpha excrementavium</name>
    <dbReference type="NCBI Taxonomy" id="2840741"/>
    <lineage>
        <taxon>Bacteria</taxon>
        <taxon>Bacillati</taxon>
        <taxon>Bacillota</taxon>
        <taxon>Clostridia</taxon>
        <taxon>Eubacteriales</taxon>
        <taxon>Eubacteriaceae</taxon>
        <taxon>Eubacteriaceae incertae sedis</taxon>
        <taxon>Candidatus Allocopromorpha</taxon>
    </lineage>
</organism>
<evidence type="ECO:0000259" key="1">
    <source>
        <dbReference type="PROSITE" id="PS51186"/>
    </source>
</evidence>
<evidence type="ECO:0000313" key="2">
    <source>
        <dbReference type="EMBL" id="HIT99446.1"/>
    </source>
</evidence>
<name>A0A9D1HCE0_9FIRM</name>
<accession>A0A9D1HCE0</accession>
<dbReference type="PROSITE" id="PS51186">
    <property type="entry name" value="GNAT"/>
    <property type="match status" value="1"/>
</dbReference>
<dbReference type="InterPro" id="IPR052564">
    <property type="entry name" value="N-acetyltrans/Recomb-assoc"/>
</dbReference>
<dbReference type="InterPro" id="IPR000182">
    <property type="entry name" value="GNAT_dom"/>
</dbReference>
<dbReference type="AlphaFoldDB" id="A0A9D1HCE0"/>
<dbReference type="Gene3D" id="3.40.630.30">
    <property type="match status" value="1"/>
</dbReference>
<sequence>MEKSKAKIRRIDEKDTKKLSEAASLIKEVFMEFNAPDYSNEGVKSFIDFVDNEETARLLEYFGAYEENVIKGVIAVMKTENHICCFFVKADSHGKGIARQLWEHLKDSRGKGIFTVNSSPYAVPIYRKLGFEATGKEQIQDGIRFTPMKWDGGSHMPAEVINDDR</sequence>
<proteinExistence type="predicted"/>
<dbReference type="EMBL" id="DVLX01000047">
    <property type="protein sequence ID" value="HIT99446.1"/>
    <property type="molecule type" value="Genomic_DNA"/>
</dbReference>
<dbReference type="GO" id="GO:0016747">
    <property type="term" value="F:acyltransferase activity, transferring groups other than amino-acyl groups"/>
    <property type="evidence" value="ECO:0007669"/>
    <property type="project" value="InterPro"/>
</dbReference>
<gene>
    <name evidence="2" type="ORF">IAD12_04245</name>
</gene>
<protein>
    <submittedName>
        <fullName evidence="2">GNAT family N-acetyltransferase</fullName>
    </submittedName>
</protein>
<reference evidence="2" key="2">
    <citation type="journal article" date="2021" name="PeerJ">
        <title>Extensive microbial diversity within the chicken gut microbiome revealed by metagenomics and culture.</title>
        <authorList>
            <person name="Gilroy R."/>
            <person name="Ravi A."/>
            <person name="Getino M."/>
            <person name="Pursley I."/>
            <person name="Horton D.L."/>
            <person name="Alikhan N.F."/>
            <person name="Baker D."/>
            <person name="Gharbi K."/>
            <person name="Hall N."/>
            <person name="Watson M."/>
            <person name="Adriaenssens E.M."/>
            <person name="Foster-Nyarko E."/>
            <person name="Jarju S."/>
            <person name="Secka A."/>
            <person name="Antonio M."/>
            <person name="Oren A."/>
            <person name="Chaudhuri R.R."/>
            <person name="La Ragione R."/>
            <person name="Hildebrand F."/>
            <person name="Pallen M.J."/>
        </authorList>
    </citation>
    <scope>NUCLEOTIDE SEQUENCE</scope>
    <source>
        <strain evidence="2">CHK176-22527</strain>
    </source>
</reference>
<dbReference type="CDD" id="cd04301">
    <property type="entry name" value="NAT_SF"/>
    <property type="match status" value="1"/>
</dbReference>
<dbReference type="Proteomes" id="UP000824159">
    <property type="component" value="Unassembled WGS sequence"/>
</dbReference>
<evidence type="ECO:0000313" key="3">
    <source>
        <dbReference type="Proteomes" id="UP000824159"/>
    </source>
</evidence>